<dbReference type="InterPro" id="IPR004087">
    <property type="entry name" value="KH_dom"/>
</dbReference>
<evidence type="ECO:0000259" key="4">
    <source>
        <dbReference type="SMART" id="SM00322"/>
    </source>
</evidence>
<feature type="region of interest" description="Disordered" evidence="3">
    <location>
        <begin position="267"/>
        <end position="294"/>
    </location>
</feature>
<reference evidence="5" key="1">
    <citation type="submission" date="2020-03" db="EMBL/GenBank/DDBJ databases">
        <title>A high-quality chromosome-level genome assembly of a woody plant with both climbing and erect habits, Rhamnella rubrinervis.</title>
        <authorList>
            <person name="Lu Z."/>
            <person name="Yang Y."/>
            <person name="Zhu X."/>
            <person name="Sun Y."/>
        </authorList>
    </citation>
    <scope>NUCLEOTIDE SEQUENCE</scope>
    <source>
        <strain evidence="5">BYM</strain>
        <tissue evidence="5">Leaf</tissue>
    </source>
</reference>
<name>A0A8K0MFB0_9ROSA</name>
<dbReference type="PANTHER" id="PTHR11208">
    <property type="entry name" value="RNA-BINDING PROTEIN RELATED"/>
    <property type="match status" value="1"/>
</dbReference>
<evidence type="ECO:0000313" key="5">
    <source>
        <dbReference type="EMBL" id="KAF3444424.1"/>
    </source>
</evidence>
<evidence type="ECO:0000256" key="3">
    <source>
        <dbReference type="SAM" id="MobiDB-lite"/>
    </source>
</evidence>
<feature type="compositionally biased region" description="Polar residues" evidence="3">
    <location>
        <begin position="729"/>
        <end position="743"/>
    </location>
</feature>
<comment type="caution">
    <text evidence="5">The sequence shown here is derived from an EMBL/GenBank/DDBJ whole genome shotgun (WGS) entry which is preliminary data.</text>
</comment>
<dbReference type="SMART" id="SM00322">
    <property type="entry name" value="KH"/>
    <property type="match status" value="1"/>
</dbReference>
<dbReference type="Gene3D" id="3.30.1370.10">
    <property type="entry name" value="K Homology domain, type 1"/>
    <property type="match status" value="1"/>
</dbReference>
<feature type="coiled-coil region" evidence="2">
    <location>
        <begin position="113"/>
        <end position="143"/>
    </location>
</feature>
<feature type="region of interest" description="Disordered" evidence="3">
    <location>
        <begin position="473"/>
        <end position="601"/>
    </location>
</feature>
<dbReference type="OrthoDB" id="6777263at2759"/>
<keyword evidence="6" id="KW-1185">Reference proteome</keyword>
<gene>
    <name evidence="5" type="ORF">FNV43_RR14116</name>
</gene>
<dbReference type="Proteomes" id="UP000796880">
    <property type="component" value="Unassembled WGS sequence"/>
</dbReference>
<dbReference type="PANTHER" id="PTHR11208:SF98">
    <property type="entry name" value="RNA-BINDING KH DOMAIN-CONTAINING PROTEIN"/>
    <property type="match status" value="1"/>
</dbReference>
<keyword evidence="1" id="KW-0694">RNA-binding</keyword>
<feature type="compositionally biased region" description="Low complexity" evidence="3">
    <location>
        <begin position="508"/>
        <end position="532"/>
    </location>
</feature>
<dbReference type="InterPro" id="IPR045071">
    <property type="entry name" value="BBP-like"/>
</dbReference>
<evidence type="ECO:0000256" key="2">
    <source>
        <dbReference type="SAM" id="Coils"/>
    </source>
</evidence>
<evidence type="ECO:0000256" key="1">
    <source>
        <dbReference type="ARBA" id="ARBA00022884"/>
    </source>
</evidence>
<dbReference type="Pfam" id="PF22675">
    <property type="entry name" value="KH-I_KHDC4-BBP"/>
    <property type="match status" value="1"/>
</dbReference>
<dbReference type="GO" id="GO:0005634">
    <property type="term" value="C:nucleus"/>
    <property type="evidence" value="ECO:0007669"/>
    <property type="project" value="TreeGrafter"/>
</dbReference>
<dbReference type="InterPro" id="IPR055256">
    <property type="entry name" value="KH_1_KHDC4/BBP-like"/>
</dbReference>
<feature type="compositionally biased region" description="Polar residues" evidence="3">
    <location>
        <begin position="570"/>
        <end position="600"/>
    </location>
</feature>
<feature type="compositionally biased region" description="Polar residues" evidence="3">
    <location>
        <begin position="273"/>
        <end position="294"/>
    </location>
</feature>
<keyword evidence="2" id="KW-0175">Coiled coil</keyword>
<protein>
    <recommendedName>
        <fullName evidence="4">K Homology domain-containing protein</fullName>
    </recommendedName>
</protein>
<feature type="domain" description="K Homology" evidence="4">
    <location>
        <begin position="160"/>
        <end position="255"/>
    </location>
</feature>
<evidence type="ECO:0000313" key="6">
    <source>
        <dbReference type="Proteomes" id="UP000796880"/>
    </source>
</evidence>
<proteinExistence type="predicted"/>
<dbReference type="AlphaFoldDB" id="A0A8K0MFB0"/>
<organism evidence="5 6">
    <name type="scientific">Rhamnella rubrinervis</name>
    <dbReference type="NCBI Taxonomy" id="2594499"/>
    <lineage>
        <taxon>Eukaryota</taxon>
        <taxon>Viridiplantae</taxon>
        <taxon>Streptophyta</taxon>
        <taxon>Embryophyta</taxon>
        <taxon>Tracheophyta</taxon>
        <taxon>Spermatophyta</taxon>
        <taxon>Magnoliopsida</taxon>
        <taxon>eudicotyledons</taxon>
        <taxon>Gunneridae</taxon>
        <taxon>Pentapetalae</taxon>
        <taxon>rosids</taxon>
        <taxon>fabids</taxon>
        <taxon>Rosales</taxon>
        <taxon>Rhamnaceae</taxon>
        <taxon>rhamnoid group</taxon>
        <taxon>Rhamneae</taxon>
        <taxon>Rhamnella</taxon>
    </lineage>
</organism>
<dbReference type="GO" id="GO:0003729">
    <property type="term" value="F:mRNA binding"/>
    <property type="evidence" value="ECO:0007669"/>
    <property type="project" value="TreeGrafter"/>
</dbReference>
<dbReference type="GO" id="GO:0048024">
    <property type="term" value="P:regulation of mRNA splicing, via spliceosome"/>
    <property type="evidence" value="ECO:0007669"/>
    <property type="project" value="TreeGrafter"/>
</dbReference>
<dbReference type="InterPro" id="IPR036612">
    <property type="entry name" value="KH_dom_type_1_sf"/>
</dbReference>
<accession>A0A8K0MFB0</accession>
<sequence>MSGATISSKASTSGQKVSMFAAKSGFVIPKNKLSGSLVPISGGAKKLGGVDAFNGESGKQVQRKTKWSPDLTQDAAVRRGKALAYQTRVDQITQQLKSRVSEVENHLDSTFAAQNADEESSKYQIDNEELEQLQLEKREIIGEILKLNPSYKAPPDYKPLLKETRVLIPVKEYPGYNFVGLIYGSGNDNKKRLEKETGAKIQVYGTKVETGEKVAIKSSEGSEIHGVFEGLYVHISADTFEKVDAAVSVIELLITSVAENLAAASTTSNLASGDNSNVPSQGQQDASSSDLVPNSAMQPVAVPTLAPPQGQFQYPSPWFPTGPHSSPMQLPGLIHPPNSSVLIPNNPANLSTSPFKPSNMPSLFGPPPVPVPTEKSFCASQPFSAQPKDSAVFPGTGSQMPQMGSLGINRPIMHSLPQPALSATGSSTLWSSRAPAIAPASVGFNNAAQMAPAVVPPPGPLQSNMSTGITVSTGTFPPGPSAQLSSTPLNHPTMAPGFASVPRPHMGFPPSGSASVPSSGPSSSLSQPMQSGIPSSGSRSMPNFAPIRPPLVTAPSSGDFTFQPHRPQFPASQRPNSQSATQNTLPTNLVPQPLAPQTQGRFPVANLTPQPVTQAFSRLQAGNHMGQPQSHISAVPFSHNPTAISAPARPPFPEAGTSAARTQILHMGPRNFNPAPQIPNLPGPFPPRPANLAQQTYPVHSNWRGNPSFNYARPASSPSGEPQLYDPFSPTSMPSSSEQQGGNATKGRK</sequence>
<feature type="compositionally biased region" description="Polar residues" evidence="3">
    <location>
        <begin position="699"/>
        <end position="709"/>
    </location>
</feature>
<dbReference type="SUPFAM" id="SSF54791">
    <property type="entry name" value="Eukaryotic type KH-domain (KH-domain type I)"/>
    <property type="match status" value="1"/>
</dbReference>
<dbReference type="EMBL" id="VOIH02000006">
    <property type="protein sequence ID" value="KAF3444424.1"/>
    <property type="molecule type" value="Genomic_DNA"/>
</dbReference>
<feature type="region of interest" description="Disordered" evidence="3">
    <location>
        <begin position="699"/>
        <end position="749"/>
    </location>
</feature>